<gene>
    <name evidence="1" type="ORF">E2C01_054774</name>
</gene>
<keyword evidence="2" id="KW-1185">Reference proteome</keyword>
<reference evidence="1 2" key="1">
    <citation type="submission" date="2019-05" db="EMBL/GenBank/DDBJ databases">
        <title>Another draft genome of Portunus trituberculatus and its Hox gene families provides insights of decapod evolution.</title>
        <authorList>
            <person name="Jeong J.-H."/>
            <person name="Song I."/>
            <person name="Kim S."/>
            <person name="Choi T."/>
            <person name="Kim D."/>
            <person name="Ryu S."/>
            <person name="Kim W."/>
        </authorList>
    </citation>
    <scope>NUCLEOTIDE SEQUENCE [LARGE SCALE GENOMIC DNA]</scope>
    <source>
        <tissue evidence="1">Muscle</tissue>
    </source>
</reference>
<comment type="caution">
    <text evidence="1">The sequence shown here is derived from an EMBL/GenBank/DDBJ whole genome shotgun (WGS) entry which is preliminary data.</text>
</comment>
<organism evidence="1 2">
    <name type="scientific">Portunus trituberculatus</name>
    <name type="common">Swimming crab</name>
    <name type="synonym">Neptunus trituberculatus</name>
    <dbReference type="NCBI Taxonomy" id="210409"/>
    <lineage>
        <taxon>Eukaryota</taxon>
        <taxon>Metazoa</taxon>
        <taxon>Ecdysozoa</taxon>
        <taxon>Arthropoda</taxon>
        <taxon>Crustacea</taxon>
        <taxon>Multicrustacea</taxon>
        <taxon>Malacostraca</taxon>
        <taxon>Eumalacostraca</taxon>
        <taxon>Eucarida</taxon>
        <taxon>Decapoda</taxon>
        <taxon>Pleocyemata</taxon>
        <taxon>Brachyura</taxon>
        <taxon>Eubrachyura</taxon>
        <taxon>Portunoidea</taxon>
        <taxon>Portunidae</taxon>
        <taxon>Portuninae</taxon>
        <taxon>Portunus</taxon>
    </lineage>
</organism>
<evidence type="ECO:0000313" key="1">
    <source>
        <dbReference type="EMBL" id="MPC60717.1"/>
    </source>
</evidence>
<sequence>MASSSNVARRAAPHLLRVMRGVSGASWSYLPPITLCTTWARPPPWQPSAARRLCRCLEATCAFHTCLSHSRSTFLHNTKLATLCSLYLTVHHSHHSPAYTCPPGPRLTIETP</sequence>
<dbReference type="Proteomes" id="UP000324222">
    <property type="component" value="Unassembled WGS sequence"/>
</dbReference>
<protein>
    <submittedName>
        <fullName evidence="1">Uncharacterized protein</fullName>
    </submittedName>
</protein>
<evidence type="ECO:0000313" key="2">
    <source>
        <dbReference type="Proteomes" id="UP000324222"/>
    </source>
</evidence>
<dbReference type="EMBL" id="VSRR010017820">
    <property type="protein sequence ID" value="MPC60717.1"/>
    <property type="molecule type" value="Genomic_DNA"/>
</dbReference>
<dbReference type="AlphaFoldDB" id="A0A5B7GU65"/>
<proteinExistence type="predicted"/>
<accession>A0A5B7GU65</accession>
<name>A0A5B7GU65_PORTR</name>